<evidence type="ECO:0000313" key="1">
    <source>
        <dbReference type="EMBL" id="QDM08653.1"/>
    </source>
</evidence>
<accession>A0AAP9IVA7</accession>
<organism evidence="1 2">
    <name type="scientific">Bacteroides ovatus</name>
    <dbReference type="NCBI Taxonomy" id="28116"/>
    <lineage>
        <taxon>Bacteria</taxon>
        <taxon>Pseudomonadati</taxon>
        <taxon>Bacteroidota</taxon>
        <taxon>Bacteroidia</taxon>
        <taxon>Bacteroidales</taxon>
        <taxon>Bacteroidaceae</taxon>
        <taxon>Bacteroides</taxon>
    </lineage>
</organism>
<proteinExistence type="predicted"/>
<gene>
    <name evidence="1" type="ORF">DYI28_07890</name>
</gene>
<sequence length="70" mass="7502">MTHEININGTTDKKAVRIAYGYIQRDYGCTNLSLSPNQSGGLTMSVDSNSAREDIVNALNEHLPSGAYAG</sequence>
<dbReference type="RefSeq" id="WP_004294438.1">
    <property type="nucleotide sequence ID" value="NZ_CP041395.1"/>
</dbReference>
<name>A0AAP9IVA7_BACOV</name>
<reference evidence="2" key="1">
    <citation type="journal article" date="2018" name="J. Anim. Genet.">
        <title>Acquired interbacterial defense systems protect against interspecies antagonism in the human gut microbiome.</title>
        <authorList>
            <person name="Ross B.D."/>
            <person name="Verster A.J."/>
            <person name="Radey M.C."/>
            <person name="Schmidtke D.T."/>
            <person name="Pope C.E."/>
            <person name="Hoffman L.R."/>
            <person name="Hajjar A."/>
            <person name="Peterson S.B."/>
            <person name="Borenstein E."/>
            <person name="Mougous J."/>
        </authorList>
    </citation>
    <scope>NUCLEOTIDE SEQUENCE [LARGE SCALE GENOMIC DNA]</scope>
    <source>
        <strain evidence="2">3725 D1 iv</strain>
    </source>
</reference>
<protein>
    <submittedName>
        <fullName evidence="1">Uncharacterized protein</fullName>
    </submittedName>
</protein>
<dbReference type="EMBL" id="CP041395">
    <property type="protein sequence ID" value="QDM08653.1"/>
    <property type="molecule type" value="Genomic_DNA"/>
</dbReference>
<evidence type="ECO:0000313" key="2">
    <source>
        <dbReference type="Proteomes" id="UP000318823"/>
    </source>
</evidence>
<dbReference type="AlphaFoldDB" id="A0AAP9IVA7"/>
<dbReference type="Proteomes" id="UP000318823">
    <property type="component" value="Chromosome"/>
</dbReference>